<reference evidence="1 2" key="1">
    <citation type="journal article" date="2018" name="Sci. Rep.">
        <title>Genomic signatures of local adaptation to the degree of environmental predictability in rotifers.</title>
        <authorList>
            <person name="Franch-Gras L."/>
            <person name="Hahn C."/>
            <person name="Garcia-Roger E.M."/>
            <person name="Carmona M.J."/>
            <person name="Serra M."/>
            <person name="Gomez A."/>
        </authorList>
    </citation>
    <scope>NUCLEOTIDE SEQUENCE [LARGE SCALE GENOMIC DNA]</scope>
    <source>
        <strain evidence="1">HYR1</strain>
    </source>
</reference>
<name>A0A3M7QKE0_BRAPC</name>
<sequence length="87" mass="10169">IDLLNTHKLMKSFFSYDPKEGLKPILLICHDESTFRSGEQFNSIWNVQGVTRFFNKGKGRSYMVSDFMVLHPSSPFFFLDENEWEAA</sequence>
<evidence type="ECO:0000313" key="1">
    <source>
        <dbReference type="EMBL" id="RNA11763.1"/>
    </source>
</evidence>
<gene>
    <name evidence="1" type="ORF">BpHYR1_051947</name>
</gene>
<dbReference type="Proteomes" id="UP000276133">
    <property type="component" value="Unassembled WGS sequence"/>
</dbReference>
<evidence type="ECO:0000313" key="2">
    <source>
        <dbReference type="Proteomes" id="UP000276133"/>
    </source>
</evidence>
<dbReference type="OrthoDB" id="10057226at2759"/>
<protein>
    <submittedName>
        <fullName evidence="1">Uncharacterized protein</fullName>
    </submittedName>
</protein>
<dbReference type="EMBL" id="REGN01005859">
    <property type="protein sequence ID" value="RNA11763.1"/>
    <property type="molecule type" value="Genomic_DNA"/>
</dbReference>
<organism evidence="1 2">
    <name type="scientific">Brachionus plicatilis</name>
    <name type="common">Marine rotifer</name>
    <name type="synonym">Brachionus muelleri</name>
    <dbReference type="NCBI Taxonomy" id="10195"/>
    <lineage>
        <taxon>Eukaryota</taxon>
        <taxon>Metazoa</taxon>
        <taxon>Spiralia</taxon>
        <taxon>Gnathifera</taxon>
        <taxon>Rotifera</taxon>
        <taxon>Eurotatoria</taxon>
        <taxon>Monogononta</taxon>
        <taxon>Pseudotrocha</taxon>
        <taxon>Ploima</taxon>
        <taxon>Brachionidae</taxon>
        <taxon>Brachionus</taxon>
    </lineage>
</organism>
<comment type="caution">
    <text evidence="1">The sequence shown here is derived from an EMBL/GenBank/DDBJ whole genome shotgun (WGS) entry which is preliminary data.</text>
</comment>
<keyword evidence="2" id="KW-1185">Reference proteome</keyword>
<feature type="non-terminal residue" evidence="1">
    <location>
        <position position="1"/>
    </location>
</feature>
<proteinExistence type="predicted"/>
<dbReference type="AlphaFoldDB" id="A0A3M7QKE0"/>
<accession>A0A3M7QKE0</accession>